<feature type="region of interest" description="Disordered" evidence="1">
    <location>
        <begin position="162"/>
        <end position="185"/>
    </location>
</feature>
<feature type="compositionally biased region" description="Basic and acidic residues" evidence="1">
    <location>
        <begin position="556"/>
        <end position="571"/>
    </location>
</feature>
<feature type="compositionally biased region" description="Polar residues" evidence="1">
    <location>
        <begin position="162"/>
        <end position="175"/>
    </location>
</feature>
<dbReference type="InterPro" id="IPR025486">
    <property type="entry name" value="DUF4378"/>
</dbReference>
<evidence type="ECO:0000259" key="4">
    <source>
        <dbReference type="Pfam" id="PF14383"/>
    </source>
</evidence>
<dbReference type="InterPro" id="IPR022212">
    <property type="entry name" value="DUF3741"/>
</dbReference>
<feature type="compositionally biased region" description="Polar residues" evidence="1">
    <location>
        <begin position="527"/>
        <end position="555"/>
    </location>
</feature>
<evidence type="ECO:0000313" key="5">
    <source>
        <dbReference type="EMBL" id="KAL0912604.1"/>
    </source>
</evidence>
<dbReference type="InterPro" id="IPR032795">
    <property type="entry name" value="DUF3741-assoc"/>
</dbReference>
<feature type="region of interest" description="Disordered" evidence="1">
    <location>
        <begin position="655"/>
        <end position="713"/>
    </location>
</feature>
<dbReference type="Pfam" id="PF12552">
    <property type="entry name" value="DUF3741"/>
    <property type="match status" value="1"/>
</dbReference>
<protein>
    <recommendedName>
        <fullName evidence="7">DUF4378 domain-containing protein</fullName>
    </recommendedName>
</protein>
<feature type="domain" description="DUF3741" evidence="2">
    <location>
        <begin position="194"/>
        <end position="238"/>
    </location>
</feature>
<feature type="compositionally biased region" description="Basic and acidic residues" evidence="1">
    <location>
        <begin position="333"/>
        <end position="359"/>
    </location>
</feature>
<name>A0ABD0UIM9_DENTH</name>
<evidence type="ECO:0000313" key="6">
    <source>
        <dbReference type="Proteomes" id="UP001552299"/>
    </source>
</evidence>
<evidence type="ECO:0000256" key="1">
    <source>
        <dbReference type="SAM" id="MobiDB-lite"/>
    </source>
</evidence>
<keyword evidence="6" id="KW-1185">Reference proteome</keyword>
<dbReference type="Pfam" id="PF14383">
    <property type="entry name" value="VARLMGL"/>
    <property type="match status" value="1"/>
</dbReference>
<feature type="region of interest" description="Disordered" evidence="1">
    <location>
        <begin position="313"/>
        <end position="371"/>
    </location>
</feature>
<gene>
    <name evidence="5" type="ORF">M5K25_018587</name>
</gene>
<proteinExistence type="predicted"/>
<feature type="domain" description="DUF4378" evidence="3">
    <location>
        <begin position="775"/>
        <end position="935"/>
    </location>
</feature>
<organism evidence="5 6">
    <name type="scientific">Dendrobium thyrsiflorum</name>
    <name type="common">Pinecone-like raceme dendrobium</name>
    <name type="synonym">Orchid</name>
    <dbReference type="NCBI Taxonomy" id="117978"/>
    <lineage>
        <taxon>Eukaryota</taxon>
        <taxon>Viridiplantae</taxon>
        <taxon>Streptophyta</taxon>
        <taxon>Embryophyta</taxon>
        <taxon>Tracheophyta</taxon>
        <taxon>Spermatophyta</taxon>
        <taxon>Magnoliopsida</taxon>
        <taxon>Liliopsida</taxon>
        <taxon>Asparagales</taxon>
        <taxon>Orchidaceae</taxon>
        <taxon>Epidendroideae</taxon>
        <taxon>Malaxideae</taxon>
        <taxon>Dendrobiinae</taxon>
        <taxon>Dendrobium</taxon>
    </lineage>
</organism>
<feature type="region of interest" description="Disordered" evidence="1">
    <location>
        <begin position="519"/>
        <end position="577"/>
    </location>
</feature>
<evidence type="ECO:0000259" key="2">
    <source>
        <dbReference type="Pfam" id="PF12552"/>
    </source>
</evidence>
<accession>A0ABD0UIM9</accession>
<evidence type="ECO:0008006" key="7">
    <source>
        <dbReference type="Google" id="ProtNLM"/>
    </source>
</evidence>
<dbReference type="PANTHER" id="PTHR46634:SF3">
    <property type="entry name" value="M REDUCTASE II SUBUNIT GAMMA, PUTATIVE (DUF3741)-RELATED"/>
    <property type="match status" value="1"/>
</dbReference>
<sequence length="943" mass="103860">MINLFDLSTGMAGTKKAFRDGSIGGRNRPVVGNKAIDPVEIYSEDKPVTCESRKGSSGKKSNATPMKTLIAQEMSKEMDLKRKTPNVIARLMGLDDALPGDPSVVSTKRNLLDGGCVQSNSEVRGFQDRQQRQVGYLNRLKPRELQSYCNESKDYRDVYEIRQQSSRSNSFNDQAPQKGLHYENRNDKRMALVREKFIEAKRLATDEKLLESKEFHDALEVLSSNRDLFLKFLEEPNSLFSSHSEDHHSIPSPPQTKRITVLKPSKAIETKSKVKHQYDSGSELQNTVFCNSGFAYHPEKLPQPTRIVVLKPSPRKHLDLKSPATSVMSSPEPPRKGDGNGVNKTRDPIGPREADKDIKLPTPENLSRHRRDESLLSSVFSNGYVGDDSSFNRSENYVGEDCNNSDSEIASYWDYMSNRYGSPYSHSSLSRASHSPESSLVIKEAKKRLSERWALVASNGLYQEKLQGRRSSSTLGEMLSINELKMENRNDMGPGASGIRSCGREEEFRMSAACLSIGRTKEENGDEGSSSNLSRSKSVPTSSPTYASIGLNVQDSDSRTDKSVVTKETPKSRSGKTSFKGRVSSLFFLKNKKSCRDESVSSPLEATENGLQIVSADTVCNLHNNSSQAIQTHVPEASLSGNSEAELGQIASPIALNDDSDESKISHKASLSHEEPGPSSANEETLRIPEKRSENQDHPSPTSILDTPFKDETNENALNSSKIACSDNPQALSRSTPIESIARTLSWDDSCSGAIELSRAFCKAGEDEPKELILVQNLLTTSGLYRNRLSTIFNGWHSPDIPLDPKLLDKLSDTKEEVVKTGERSSNQKLIFDCVNLVLQEIGHSAEQGAYQSTKVCCVAEDETLLAAQVWPVVKNRLSGGEKWTVGEAVNGSLVVDKLLGREVTGTGWSELLLSELAAISKEIGEQVLDELIGEALLGMNVS</sequence>
<feature type="domain" description="DUF3741" evidence="4">
    <location>
        <begin position="81"/>
        <end position="95"/>
    </location>
</feature>
<dbReference type="Pfam" id="PF14309">
    <property type="entry name" value="DUF4378"/>
    <property type="match status" value="1"/>
</dbReference>
<comment type="caution">
    <text evidence="5">The sequence shown here is derived from an EMBL/GenBank/DDBJ whole genome shotgun (WGS) entry which is preliminary data.</text>
</comment>
<dbReference type="PANTHER" id="PTHR46634">
    <property type="entry name" value="M REDUCTASE II SUBUNIT GAMMA, PUTATIVE (DUF3741)-RELATED"/>
    <property type="match status" value="1"/>
</dbReference>
<dbReference type="AlphaFoldDB" id="A0ABD0UIM9"/>
<evidence type="ECO:0000259" key="3">
    <source>
        <dbReference type="Pfam" id="PF14309"/>
    </source>
</evidence>
<dbReference type="EMBL" id="JANQDX010000014">
    <property type="protein sequence ID" value="KAL0912604.1"/>
    <property type="molecule type" value="Genomic_DNA"/>
</dbReference>
<dbReference type="Proteomes" id="UP001552299">
    <property type="component" value="Unassembled WGS sequence"/>
</dbReference>
<reference evidence="5 6" key="1">
    <citation type="journal article" date="2024" name="Plant Biotechnol. J.">
        <title>Dendrobium thyrsiflorum genome and its molecular insights into genes involved in important horticultural traits.</title>
        <authorList>
            <person name="Chen B."/>
            <person name="Wang J.Y."/>
            <person name="Zheng P.J."/>
            <person name="Li K.L."/>
            <person name="Liang Y.M."/>
            <person name="Chen X.F."/>
            <person name="Zhang C."/>
            <person name="Zhao X."/>
            <person name="He X."/>
            <person name="Zhang G.Q."/>
            <person name="Liu Z.J."/>
            <person name="Xu Q."/>
        </authorList>
    </citation>
    <scope>NUCLEOTIDE SEQUENCE [LARGE SCALE GENOMIC DNA]</scope>
    <source>
        <strain evidence="5">GZMU011</strain>
    </source>
</reference>
<feature type="compositionally biased region" description="Basic and acidic residues" evidence="1">
    <location>
        <begin position="684"/>
        <end position="697"/>
    </location>
</feature>